<proteinExistence type="predicted"/>
<organism evidence="1 2">
    <name type="scientific">Stachybotrys elegans</name>
    <dbReference type="NCBI Taxonomy" id="80388"/>
    <lineage>
        <taxon>Eukaryota</taxon>
        <taxon>Fungi</taxon>
        <taxon>Dikarya</taxon>
        <taxon>Ascomycota</taxon>
        <taxon>Pezizomycotina</taxon>
        <taxon>Sordariomycetes</taxon>
        <taxon>Hypocreomycetidae</taxon>
        <taxon>Hypocreales</taxon>
        <taxon>Stachybotryaceae</taxon>
        <taxon>Stachybotrys</taxon>
    </lineage>
</organism>
<dbReference type="OrthoDB" id="47059at2759"/>
<sequence length="59" mass="6205">MFDHVLAALDPETNAQVGWTLLCPPSSTFSDTMPFIPLMLSRDKTGLIGAVGVDPSVSG</sequence>
<name>A0A8K0SI05_9HYPO</name>
<dbReference type="AlphaFoldDB" id="A0A8K0SI05"/>
<keyword evidence="2" id="KW-1185">Reference proteome</keyword>
<dbReference type="EMBL" id="JAGPNK010000024">
    <property type="protein sequence ID" value="KAH7304329.1"/>
    <property type="molecule type" value="Genomic_DNA"/>
</dbReference>
<comment type="caution">
    <text evidence="1">The sequence shown here is derived from an EMBL/GenBank/DDBJ whole genome shotgun (WGS) entry which is preliminary data.</text>
</comment>
<reference evidence="1" key="1">
    <citation type="journal article" date="2021" name="Nat. Commun.">
        <title>Genetic determinants of endophytism in the Arabidopsis root mycobiome.</title>
        <authorList>
            <person name="Mesny F."/>
            <person name="Miyauchi S."/>
            <person name="Thiergart T."/>
            <person name="Pickel B."/>
            <person name="Atanasova L."/>
            <person name="Karlsson M."/>
            <person name="Huettel B."/>
            <person name="Barry K.W."/>
            <person name="Haridas S."/>
            <person name="Chen C."/>
            <person name="Bauer D."/>
            <person name="Andreopoulos W."/>
            <person name="Pangilinan J."/>
            <person name="LaButti K."/>
            <person name="Riley R."/>
            <person name="Lipzen A."/>
            <person name="Clum A."/>
            <person name="Drula E."/>
            <person name="Henrissat B."/>
            <person name="Kohler A."/>
            <person name="Grigoriev I.V."/>
            <person name="Martin F.M."/>
            <person name="Hacquard S."/>
        </authorList>
    </citation>
    <scope>NUCLEOTIDE SEQUENCE</scope>
    <source>
        <strain evidence="1">MPI-CAGE-CH-0235</strain>
    </source>
</reference>
<protein>
    <submittedName>
        <fullName evidence="1">Uncharacterized protein</fullName>
    </submittedName>
</protein>
<gene>
    <name evidence="1" type="ORF">B0I35DRAFT_445533</name>
</gene>
<evidence type="ECO:0000313" key="1">
    <source>
        <dbReference type="EMBL" id="KAH7304329.1"/>
    </source>
</evidence>
<dbReference type="Proteomes" id="UP000813444">
    <property type="component" value="Unassembled WGS sequence"/>
</dbReference>
<accession>A0A8K0SI05</accession>
<evidence type="ECO:0000313" key="2">
    <source>
        <dbReference type="Proteomes" id="UP000813444"/>
    </source>
</evidence>